<evidence type="ECO:0000313" key="14">
    <source>
        <dbReference type="EnsemblMetazoa" id="GMOY009786-PA"/>
    </source>
</evidence>
<keyword evidence="4 11" id="KW-0812">Transmembrane</keyword>
<dbReference type="PROSITE" id="PS00237">
    <property type="entry name" value="G_PROTEIN_RECEP_F1_1"/>
    <property type="match status" value="1"/>
</dbReference>
<keyword evidence="8" id="KW-1015">Disulfide bond</keyword>
<dbReference type="InterPro" id="IPR000276">
    <property type="entry name" value="GPCR_Rhodpsn"/>
</dbReference>
<evidence type="ECO:0000256" key="12">
    <source>
        <dbReference type="SAM" id="Phobius"/>
    </source>
</evidence>
<comment type="subcellular location">
    <subcellularLocation>
        <location evidence="1">Cell membrane</location>
        <topology evidence="1">Multi-pass membrane protein</topology>
    </subcellularLocation>
</comment>
<dbReference type="PROSITE" id="PS50262">
    <property type="entry name" value="G_PROTEIN_RECEP_F1_2"/>
    <property type="match status" value="1"/>
</dbReference>
<dbReference type="GO" id="GO:0004993">
    <property type="term" value="F:G protein-coupled serotonin receptor activity"/>
    <property type="evidence" value="ECO:0007669"/>
    <property type="project" value="UniProtKB-ARBA"/>
</dbReference>
<dbReference type="PhylomeDB" id="A0A1B0G8Z9"/>
<feature type="transmembrane region" description="Helical" evidence="12">
    <location>
        <begin position="128"/>
        <end position="152"/>
    </location>
</feature>
<feature type="transmembrane region" description="Helical" evidence="12">
    <location>
        <begin position="187"/>
        <end position="208"/>
    </location>
</feature>
<keyword evidence="9 11" id="KW-0675">Receptor</keyword>
<organism evidence="14 15">
    <name type="scientific">Glossina morsitans morsitans</name>
    <name type="common">Savannah tsetse fly</name>
    <dbReference type="NCBI Taxonomy" id="37546"/>
    <lineage>
        <taxon>Eukaryota</taxon>
        <taxon>Metazoa</taxon>
        <taxon>Ecdysozoa</taxon>
        <taxon>Arthropoda</taxon>
        <taxon>Hexapoda</taxon>
        <taxon>Insecta</taxon>
        <taxon>Pterygota</taxon>
        <taxon>Neoptera</taxon>
        <taxon>Endopterygota</taxon>
        <taxon>Diptera</taxon>
        <taxon>Brachycera</taxon>
        <taxon>Muscomorpha</taxon>
        <taxon>Hippoboscoidea</taxon>
        <taxon>Glossinidae</taxon>
        <taxon>Glossina</taxon>
    </lineage>
</organism>
<feature type="transmembrane region" description="Helical" evidence="12">
    <location>
        <begin position="229"/>
        <end position="253"/>
    </location>
</feature>
<keyword evidence="3" id="KW-1003">Cell membrane</keyword>
<reference evidence="14" key="1">
    <citation type="submission" date="2020-05" db="UniProtKB">
        <authorList>
            <consortium name="EnsemblMetazoa"/>
        </authorList>
    </citation>
    <scope>IDENTIFICATION</scope>
    <source>
        <strain evidence="14">Yale</strain>
    </source>
</reference>
<evidence type="ECO:0000256" key="11">
    <source>
        <dbReference type="RuleBase" id="RU000688"/>
    </source>
</evidence>
<keyword evidence="5 12" id="KW-1133">Transmembrane helix</keyword>
<dbReference type="GO" id="GO:0005886">
    <property type="term" value="C:plasma membrane"/>
    <property type="evidence" value="ECO:0007669"/>
    <property type="project" value="UniProtKB-SubCell"/>
</dbReference>
<dbReference type="GO" id="GO:0071880">
    <property type="term" value="P:adenylate cyclase-activating adrenergic receptor signaling pathway"/>
    <property type="evidence" value="ECO:0007669"/>
    <property type="project" value="TreeGrafter"/>
</dbReference>
<dbReference type="EMBL" id="CCAG010022447">
    <property type="status" value="NOT_ANNOTATED_CDS"/>
    <property type="molecule type" value="Genomic_DNA"/>
</dbReference>
<evidence type="ECO:0000256" key="6">
    <source>
        <dbReference type="ARBA" id="ARBA00023040"/>
    </source>
</evidence>
<dbReference type="SUPFAM" id="SSF81321">
    <property type="entry name" value="Family A G protein-coupled receptor-like"/>
    <property type="match status" value="1"/>
</dbReference>
<feature type="transmembrane region" description="Helical" evidence="12">
    <location>
        <begin position="510"/>
        <end position="533"/>
    </location>
</feature>
<dbReference type="AlphaFoldDB" id="A0A1B0G8Z9"/>
<keyword evidence="15" id="KW-1185">Reference proteome</keyword>
<dbReference type="GO" id="GO:0043410">
    <property type="term" value="P:positive regulation of MAPK cascade"/>
    <property type="evidence" value="ECO:0007669"/>
    <property type="project" value="TreeGrafter"/>
</dbReference>
<dbReference type="InterPro" id="IPR017452">
    <property type="entry name" value="GPCR_Rhodpsn_7TM"/>
</dbReference>
<dbReference type="PRINTS" id="PR00237">
    <property type="entry name" value="GPCRRHODOPSN"/>
</dbReference>
<keyword evidence="7 12" id="KW-0472">Membrane</keyword>
<dbReference type="SMART" id="SM01381">
    <property type="entry name" value="7TM_GPCR_Srsx"/>
    <property type="match status" value="1"/>
</dbReference>
<keyword evidence="6 11" id="KW-0297">G-protein coupled receptor</keyword>
<evidence type="ECO:0000313" key="15">
    <source>
        <dbReference type="Proteomes" id="UP000092444"/>
    </source>
</evidence>
<proteinExistence type="inferred from homology"/>
<dbReference type="STRING" id="37546.A0A1B0G8Z9"/>
<evidence type="ECO:0000256" key="8">
    <source>
        <dbReference type="ARBA" id="ARBA00023157"/>
    </source>
</evidence>
<evidence type="ECO:0000256" key="1">
    <source>
        <dbReference type="ARBA" id="ARBA00004651"/>
    </source>
</evidence>
<evidence type="ECO:0000256" key="10">
    <source>
        <dbReference type="ARBA" id="ARBA00023224"/>
    </source>
</evidence>
<evidence type="ECO:0000256" key="4">
    <source>
        <dbReference type="ARBA" id="ARBA00022692"/>
    </source>
</evidence>
<name>A0A1B0G8Z9_GLOMM</name>
<evidence type="ECO:0000259" key="13">
    <source>
        <dbReference type="PROSITE" id="PS50262"/>
    </source>
</evidence>
<dbReference type="PANTHER" id="PTHR24248">
    <property type="entry name" value="ADRENERGIC RECEPTOR-RELATED G-PROTEIN COUPLED RECEPTOR"/>
    <property type="match status" value="1"/>
</dbReference>
<dbReference type="EnsemblMetazoa" id="GMOY009786-RA">
    <property type="protein sequence ID" value="GMOY009786-PA"/>
    <property type="gene ID" value="GMOY009786"/>
</dbReference>
<accession>A0A1B0G8Z9</accession>
<dbReference type="VEuPathDB" id="VectorBase:GMOY009786"/>
<evidence type="ECO:0000256" key="9">
    <source>
        <dbReference type="ARBA" id="ARBA00023170"/>
    </source>
</evidence>
<comment type="similarity">
    <text evidence="2 11">Belongs to the G-protein coupled receptor 1 family.</text>
</comment>
<dbReference type="Proteomes" id="UP000092444">
    <property type="component" value="Unassembled WGS sequence"/>
</dbReference>
<dbReference type="Gene3D" id="1.20.1070.10">
    <property type="entry name" value="Rhodopsin 7-helix transmembrane proteins"/>
    <property type="match status" value="2"/>
</dbReference>
<evidence type="ECO:0000256" key="3">
    <source>
        <dbReference type="ARBA" id="ARBA00022475"/>
    </source>
</evidence>
<keyword evidence="10 11" id="KW-0807">Transducer</keyword>
<feature type="transmembrane region" description="Helical" evidence="12">
    <location>
        <begin position="478"/>
        <end position="498"/>
    </location>
</feature>
<sequence>MQTSVTVMGRSHISTMTAVAVSSYSFTNIANNDIHTHSQPLTLMDETKPNTVTVSSSEMPSSLSLTSASLDAWDINSFHFDGNLSALTTTIMSTTTTALTTTLTNVSRESIEPSIISNLIKMDWHKAIAVPILMLLILITVVGNTLVILAILTTRRLRSVTNCFILNLAITDWLVDTWRFGWILCDIWISLDILLCTASILSLCVISLDRYLAVTQPLNYSKNKRTKRLAFYMIFIVWITALCITCPPFFGWYEPGRHKKDSKKYCRYNQNKGYVVFSAMGSFFIPLTVMLYVYLKIGYVLTSRRQRIVRDATSERTADHEIDNDHFLSESEHFEFDHQELSSKRCVLDGMNGKANSLKYFKNLNHQRMERTQFDIIAAATHCSAKDYKYDDTIYMKKRAMSFCLNDAQITASDVKRYCINDGGGSKASFSETCLTSVMEQQTHLIKQHCHHQHQHHHHRIPMRISTMKRETKTTKTLSMVMGGFIICWLPFFIYYLLIPFLPQYAVQQWLMSLLTWIGWVNCAINPFIYAFYNPDFRAAFWRLTCRHFCKPKLPINRFKA</sequence>
<feature type="transmembrane region" description="Helical" evidence="12">
    <location>
        <begin position="273"/>
        <end position="295"/>
    </location>
</feature>
<protein>
    <recommendedName>
        <fullName evidence="13">G-protein coupled receptors family 1 profile domain-containing protein</fullName>
    </recommendedName>
</protein>
<evidence type="ECO:0000256" key="7">
    <source>
        <dbReference type="ARBA" id="ARBA00023136"/>
    </source>
</evidence>
<dbReference type="Pfam" id="PF00001">
    <property type="entry name" value="7tm_1"/>
    <property type="match status" value="1"/>
</dbReference>
<evidence type="ECO:0000256" key="2">
    <source>
        <dbReference type="ARBA" id="ARBA00010663"/>
    </source>
</evidence>
<evidence type="ECO:0000256" key="5">
    <source>
        <dbReference type="ARBA" id="ARBA00022989"/>
    </source>
</evidence>
<feature type="domain" description="G-protein coupled receptors family 1 profile" evidence="13">
    <location>
        <begin position="143"/>
        <end position="530"/>
    </location>
</feature>
<dbReference type="PANTHER" id="PTHR24248:SF199">
    <property type="entry name" value="IP13425P-RELATED"/>
    <property type="match status" value="1"/>
</dbReference>